<reference evidence="2" key="2">
    <citation type="submission" date="2020-05" db="UniProtKB">
        <authorList>
            <consortium name="EnsemblMetazoa"/>
        </authorList>
    </citation>
    <scope>IDENTIFICATION</scope>
    <source>
        <strain evidence="2">IAEA</strain>
    </source>
</reference>
<protein>
    <submittedName>
        <fullName evidence="2">Uncharacterized protein</fullName>
    </submittedName>
</protein>
<keyword evidence="1" id="KW-1133">Transmembrane helix</keyword>
<dbReference type="AlphaFoldDB" id="A0A1A9WWS2"/>
<dbReference type="SMART" id="SM00713">
    <property type="entry name" value="GYR"/>
    <property type="match status" value="1"/>
</dbReference>
<dbReference type="VEuPathDB" id="VectorBase:GBRI035287"/>
<feature type="transmembrane region" description="Helical" evidence="1">
    <location>
        <begin position="6"/>
        <end position="26"/>
    </location>
</feature>
<name>A0A1A9WWS2_9MUSC</name>
<proteinExistence type="predicted"/>
<accession>A0A1A9WWS2</accession>
<evidence type="ECO:0000256" key="1">
    <source>
        <dbReference type="SAM" id="Phobius"/>
    </source>
</evidence>
<keyword evidence="1" id="KW-0812">Transmembrane</keyword>
<keyword evidence="1" id="KW-0472">Membrane</keyword>
<dbReference type="InterPro" id="IPR004011">
    <property type="entry name" value="Gyr_motif"/>
</dbReference>
<evidence type="ECO:0000313" key="3">
    <source>
        <dbReference type="Proteomes" id="UP000091820"/>
    </source>
</evidence>
<dbReference type="Proteomes" id="UP000091820">
    <property type="component" value="Unassembled WGS sequence"/>
</dbReference>
<evidence type="ECO:0000313" key="2">
    <source>
        <dbReference type="EnsemblMetazoa" id="GBRI035287-PA"/>
    </source>
</evidence>
<sequence>MTKLVDIIYTLANVLILIEVVYAGLFDYNSDRHLHSPNIDNTYEEEPTDDPYKDYLPQVDLKAYLPPVRLTLPAESNYLMPFAEPEGTYMTFPAPVNAAFDNIETPNFDGYRYKTIRRKIYRKQS</sequence>
<keyword evidence="3" id="KW-1185">Reference proteome</keyword>
<reference evidence="3" key="1">
    <citation type="submission" date="2014-03" db="EMBL/GenBank/DDBJ databases">
        <authorList>
            <person name="Aksoy S."/>
            <person name="Warren W."/>
            <person name="Wilson R.K."/>
        </authorList>
    </citation>
    <scope>NUCLEOTIDE SEQUENCE [LARGE SCALE GENOMIC DNA]</scope>
    <source>
        <strain evidence="3">IAEA</strain>
    </source>
</reference>
<dbReference type="EnsemblMetazoa" id="GBRI035287-RA">
    <property type="protein sequence ID" value="GBRI035287-PA"/>
    <property type="gene ID" value="GBRI035287"/>
</dbReference>
<organism evidence="2 3">
    <name type="scientific">Glossina brevipalpis</name>
    <dbReference type="NCBI Taxonomy" id="37001"/>
    <lineage>
        <taxon>Eukaryota</taxon>
        <taxon>Metazoa</taxon>
        <taxon>Ecdysozoa</taxon>
        <taxon>Arthropoda</taxon>
        <taxon>Hexapoda</taxon>
        <taxon>Insecta</taxon>
        <taxon>Pterygota</taxon>
        <taxon>Neoptera</taxon>
        <taxon>Endopterygota</taxon>
        <taxon>Diptera</taxon>
        <taxon>Brachycera</taxon>
        <taxon>Muscomorpha</taxon>
        <taxon>Hippoboscoidea</taxon>
        <taxon>Glossinidae</taxon>
        <taxon>Glossina</taxon>
    </lineage>
</organism>